<evidence type="ECO:0008006" key="4">
    <source>
        <dbReference type="Google" id="ProtNLM"/>
    </source>
</evidence>
<evidence type="ECO:0000313" key="2">
    <source>
        <dbReference type="EMBL" id="KRG78135.1"/>
    </source>
</evidence>
<dbReference type="EMBL" id="LDJM01000012">
    <property type="protein sequence ID" value="KRG78135.1"/>
    <property type="molecule type" value="Genomic_DNA"/>
</dbReference>
<feature type="chain" id="PRO_5006395788" description="Argininosuccinate lyase" evidence="1">
    <location>
        <begin position="24"/>
        <end position="112"/>
    </location>
</feature>
<feature type="signal peptide" evidence="1">
    <location>
        <begin position="1"/>
        <end position="23"/>
    </location>
</feature>
<gene>
    <name evidence="2" type="ORF">ABB30_05300</name>
</gene>
<reference evidence="2 3" key="1">
    <citation type="submission" date="2015-05" db="EMBL/GenBank/DDBJ databases">
        <title>Genome sequencing and analysis of members of genus Stenotrophomonas.</title>
        <authorList>
            <person name="Patil P.P."/>
            <person name="Midha S."/>
            <person name="Patil P.B."/>
        </authorList>
    </citation>
    <scope>NUCLEOTIDE SEQUENCE [LARGE SCALE GENOMIC DNA]</scope>
    <source>
        <strain evidence="2 3">DSM 24757</strain>
    </source>
</reference>
<dbReference type="AlphaFoldDB" id="A0A0R0DII1"/>
<protein>
    <recommendedName>
        <fullName evidence="4">Argininosuccinate lyase</fullName>
    </recommendedName>
</protein>
<evidence type="ECO:0000256" key="1">
    <source>
        <dbReference type="SAM" id="SignalP"/>
    </source>
</evidence>
<comment type="caution">
    <text evidence="2">The sequence shown here is derived from an EMBL/GenBank/DDBJ whole genome shotgun (WGS) entry which is preliminary data.</text>
</comment>
<dbReference type="OrthoDB" id="6898737at2"/>
<dbReference type="PATRIC" id="fig|336566.3.peg.399"/>
<evidence type="ECO:0000313" key="3">
    <source>
        <dbReference type="Proteomes" id="UP000050956"/>
    </source>
</evidence>
<name>A0A0R0DII1_9GAMM</name>
<accession>A0A0R0DII1</accession>
<keyword evidence="3" id="KW-1185">Reference proteome</keyword>
<proteinExistence type="predicted"/>
<keyword evidence="1" id="KW-0732">Signal</keyword>
<sequence>MFKSAQIIVLAALLLLVSVAAHAQQRYLRVTNNTGFDIITLNVSSSSTGDWEEDVLGTRILRNGQTHQVNFSGKGSPVYDIKAVDEDGDTYYRMGVNVLTEDVTLTLGDLSH</sequence>
<dbReference type="Proteomes" id="UP000050956">
    <property type="component" value="Unassembled WGS sequence"/>
</dbReference>
<organism evidence="2 3">
    <name type="scientific">Stenotrophomonas ginsengisoli</name>
    <dbReference type="NCBI Taxonomy" id="336566"/>
    <lineage>
        <taxon>Bacteria</taxon>
        <taxon>Pseudomonadati</taxon>
        <taxon>Pseudomonadota</taxon>
        <taxon>Gammaproteobacteria</taxon>
        <taxon>Lysobacterales</taxon>
        <taxon>Lysobacteraceae</taxon>
        <taxon>Stenotrophomonas</taxon>
    </lineage>
</organism>
<dbReference type="STRING" id="336566.ABB30_05300"/>
<dbReference type="RefSeq" id="WP_057637267.1">
    <property type="nucleotide sequence ID" value="NZ_LDJM01000012.1"/>
</dbReference>